<proteinExistence type="predicted"/>
<keyword evidence="2" id="KW-1185">Reference proteome</keyword>
<gene>
    <name evidence="1" type="ORF">C0Z16_03425</name>
</gene>
<sequence length="64" mass="6585">MAAHGAAEGRRGEGRSAVRAAAGRFHRLGSGCYTPSHSNKRSARSVEPPAVFSPLVVVSALIAV</sequence>
<reference evidence="1 2" key="1">
    <citation type="submission" date="2018-01" db="EMBL/GenBank/DDBJ databases">
        <title>Whole genome analyses suggest that Burkholderia sensu lato contains two further novel genera in the rhizoxinica-symbiotica group Mycetohabitans gen. nov., and Trinickia gen. nov.: implications for the evolution of diazotrophy and nodulation in the Burkholderiaceae.</title>
        <authorList>
            <person name="Estrada-de los Santos P."/>
            <person name="Palmer M."/>
            <person name="Chavez-Ramirez B."/>
            <person name="Beukes C."/>
            <person name="Steenkamp E.T."/>
            <person name="Hirsch A.M."/>
            <person name="Manyaka P."/>
            <person name="Maluk M."/>
            <person name="Lafos M."/>
            <person name="Crook M."/>
            <person name="Gross E."/>
            <person name="Simon M.F."/>
            <person name="Bueno dos Reis Junior F."/>
            <person name="Poole P.S."/>
            <person name="Venter S.N."/>
            <person name="James E.K."/>
        </authorList>
    </citation>
    <scope>NUCLEOTIDE SEQUENCE [LARGE SCALE GENOMIC DNA]</scope>
    <source>
        <strain evidence="1 2">WSM 3937</strain>
    </source>
</reference>
<protein>
    <submittedName>
        <fullName evidence="1">Uncharacterized protein</fullName>
    </submittedName>
</protein>
<dbReference type="EMBL" id="PNXY01000002">
    <property type="protein sequence ID" value="PMS33633.1"/>
    <property type="molecule type" value="Genomic_DNA"/>
</dbReference>
<evidence type="ECO:0000313" key="1">
    <source>
        <dbReference type="EMBL" id="PMS33633.1"/>
    </source>
</evidence>
<accession>A0ABX4VF17</accession>
<comment type="caution">
    <text evidence="1">The sequence shown here is derived from an EMBL/GenBank/DDBJ whole genome shotgun (WGS) entry which is preliminary data.</text>
</comment>
<dbReference type="Proteomes" id="UP000235659">
    <property type="component" value="Unassembled WGS sequence"/>
</dbReference>
<organism evidence="1 2">
    <name type="scientific">Paraburkholderia rhynchosiae</name>
    <dbReference type="NCBI Taxonomy" id="487049"/>
    <lineage>
        <taxon>Bacteria</taxon>
        <taxon>Pseudomonadati</taxon>
        <taxon>Pseudomonadota</taxon>
        <taxon>Betaproteobacteria</taxon>
        <taxon>Burkholderiales</taxon>
        <taxon>Burkholderiaceae</taxon>
        <taxon>Paraburkholderia</taxon>
    </lineage>
</organism>
<name>A0ABX4VF17_9BURK</name>
<evidence type="ECO:0000313" key="2">
    <source>
        <dbReference type="Proteomes" id="UP000235659"/>
    </source>
</evidence>